<protein>
    <submittedName>
        <fullName evidence="1">Uncharacterized protein</fullName>
    </submittedName>
</protein>
<name>A0AA38FS39_TAXCH</name>
<feature type="non-terminal residue" evidence="1">
    <location>
        <position position="309"/>
    </location>
</feature>
<organism evidence="1 2">
    <name type="scientific">Taxus chinensis</name>
    <name type="common">Chinese yew</name>
    <name type="synonym">Taxus wallichiana var. chinensis</name>
    <dbReference type="NCBI Taxonomy" id="29808"/>
    <lineage>
        <taxon>Eukaryota</taxon>
        <taxon>Viridiplantae</taxon>
        <taxon>Streptophyta</taxon>
        <taxon>Embryophyta</taxon>
        <taxon>Tracheophyta</taxon>
        <taxon>Spermatophyta</taxon>
        <taxon>Pinopsida</taxon>
        <taxon>Pinidae</taxon>
        <taxon>Conifers II</taxon>
        <taxon>Cupressales</taxon>
        <taxon>Taxaceae</taxon>
        <taxon>Taxus</taxon>
    </lineage>
</organism>
<proteinExistence type="predicted"/>
<comment type="caution">
    <text evidence="1">The sequence shown here is derived from an EMBL/GenBank/DDBJ whole genome shotgun (WGS) entry which is preliminary data.</text>
</comment>
<reference evidence="1 2" key="1">
    <citation type="journal article" date="2021" name="Nat. Plants">
        <title>The Taxus genome provides insights into paclitaxel biosynthesis.</title>
        <authorList>
            <person name="Xiong X."/>
            <person name="Gou J."/>
            <person name="Liao Q."/>
            <person name="Li Y."/>
            <person name="Zhou Q."/>
            <person name="Bi G."/>
            <person name="Li C."/>
            <person name="Du R."/>
            <person name="Wang X."/>
            <person name="Sun T."/>
            <person name="Guo L."/>
            <person name="Liang H."/>
            <person name="Lu P."/>
            <person name="Wu Y."/>
            <person name="Zhang Z."/>
            <person name="Ro D.K."/>
            <person name="Shang Y."/>
            <person name="Huang S."/>
            <person name="Yan J."/>
        </authorList>
    </citation>
    <scope>NUCLEOTIDE SEQUENCE [LARGE SCALE GENOMIC DNA]</scope>
    <source>
        <strain evidence="1">Ta-2019</strain>
    </source>
</reference>
<evidence type="ECO:0000313" key="1">
    <source>
        <dbReference type="EMBL" id="KAH9309357.1"/>
    </source>
</evidence>
<sequence length="309" mass="34664">LCLRIACELMEKFVFWLGSLLPVICRSSRFVVEIHAQFRGSPGNFVSFFDGGGDLSLIFLMEILFFISRIFVILDNHTVSRLDHEYFLPIDLISSDEKILKVLNLLGLYVQKDKHLHWLIPTLLSLTSVVMGLCSTLRRCVYSGINTLSQGAVHFLCDHLNDFSWRRQAYSLGNWIDNLKPNNDLQSKVMRSDIRALIVGGARVNNGKKHYDNAFHGAIRLPDNDEATLNDIEFKFNQGGNGVNSSFDCGTFSIDYAFHSANGSLEEGAQINGKCLLEAGKVASINVDCNSEEAKTLFKFAYHMAHSQS</sequence>
<dbReference type="EMBL" id="JAHRHJ020000007">
    <property type="protein sequence ID" value="KAH9309357.1"/>
    <property type="molecule type" value="Genomic_DNA"/>
</dbReference>
<feature type="non-terminal residue" evidence="1">
    <location>
        <position position="1"/>
    </location>
</feature>
<evidence type="ECO:0000313" key="2">
    <source>
        <dbReference type="Proteomes" id="UP000824469"/>
    </source>
</evidence>
<accession>A0AA38FS39</accession>
<keyword evidence="2" id="KW-1185">Reference proteome</keyword>
<dbReference type="AlphaFoldDB" id="A0AA38FS39"/>
<dbReference type="Proteomes" id="UP000824469">
    <property type="component" value="Unassembled WGS sequence"/>
</dbReference>
<gene>
    <name evidence="1" type="ORF">KI387_037268</name>
</gene>